<dbReference type="Gene3D" id="1.10.10.60">
    <property type="entry name" value="Homeodomain-like"/>
    <property type="match status" value="1"/>
</dbReference>
<keyword evidence="1" id="KW-0238">DNA-binding</keyword>
<name>A0A238H214_9BURK</name>
<dbReference type="AlphaFoldDB" id="A0A238H214"/>
<dbReference type="PANTHER" id="PTHR47894:SF1">
    <property type="entry name" value="HTH-TYPE TRANSCRIPTIONAL REGULATOR VQSM"/>
    <property type="match status" value="1"/>
</dbReference>
<dbReference type="GO" id="GO:0000976">
    <property type="term" value="F:transcription cis-regulatory region binding"/>
    <property type="evidence" value="ECO:0007669"/>
    <property type="project" value="TreeGrafter"/>
</dbReference>
<reference evidence="3 4" key="1">
    <citation type="submission" date="2017-04" db="EMBL/GenBank/DDBJ databases">
        <authorList>
            <person name="Afonso C.L."/>
            <person name="Miller P.J."/>
            <person name="Scott M.A."/>
            <person name="Spackman E."/>
            <person name="Goraichik I."/>
            <person name="Dimitrov K.M."/>
            <person name="Suarez D.L."/>
            <person name="Swayne D.E."/>
        </authorList>
    </citation>
    <scope>NUCLEOTIDE SEQUENCE [LARGE SCALE GENOMIC DNA]</scope>
    <source>
        <strain evidence="3">LMG 28154</strain>
    </source>
</reference>
<dbReference type="Pfam" id="PF12833">
    <property type="entry name" value="HTH_18"/>
    <property type="match status" value="1"/>
</dbReference>
<dbReference type="Pfam" id="PF12625">
    <property type="entry name" value="Arabinose_bd"/>
    <property type="match status" value="1"/>
</dbReference>
<dbReference type="InterPro" id="IPR032687">
    <property type="entry name" value="AraC-type_N"/>
</dbReference>
<dbReference type="Proteomes" id="UP000198460">
    <property type="component" value="Unassembled WGS sequence"/>
</dbReference>
<evidence type="ECO:0000256" key="1">
    <source>
        <dbReference type="ARBA" id="ARBA00023125"/>
    </source>
</evidence>
<organism evidence="3 4">
    <name type="scientific">Burkholderia singularis</name>
    <dbReference type="NCBI Taxonomy" id="1503053"/>
    <lineage>
        <taxon>Bacteria</taxon>
        <taxon>Pseudomonadati</taxon>
        <taxon>Pseudomonadota</taxon>
        <taxon>Betaproteobacteria</taxon>
        <taxon>Burkholderiales</taxon>
        <taxon>Burkholderiaceae</taxon>
        <taxon>Burkholderia</taxon>
        <taxon>pseudomallei group</taxon>
    </lineage>
</organism>
<proteinExistence type="predicted"/>
<feature type="domain" description="HTH araC/xylS-type" evidence="2">
    <location>
        <begin position="257"/>
        <end position="338"/>
    </location>
</feature>
<accession>A0A238H214</accession>
<dbReference type="PANTHER" id="PTHR47894">
    <property type="entry name" value="HTH-TYPE TRANSCRIPTIONAL REGULATOR GADX"/>
    <property type="match status" value="1"/>
</dbReference>
<dbReference type="EMBL" id="FXAN01000040">
    <property type="protein sequence ID" value="SMF99297.1"/>
    <property type="molecule type" value="Genomic_DNA"/>
</dbReference>
<dbReference type="GO" id="GO:0005829">
    <property type="term" value="C:cytosol"/>
    <property type="evidence" value="ECO:0007669"/>
    <property type="project" value="TreeGrafter"/>
</dbReference>
<evidence type="ECO:0000313" key="3">
    <source>
        <dbReference type="EMBL" id="SMF99297.1"/>
    </source>
</evidence>
<gene>
    <name evidence="3" type="ORF">BSIN_0026</name>
</gene>
<dbReference type="SMART" id="SM00342">
    <property type="entry name" value="HTH_ARAC"/>
    <property type="match status" value="1"/>
</dbReference>
<evidence type="ECO:0000313" key="4">
    <source>
        <dbReference type="Proteomes" id="UP000198460"/>
    </source>
</evidence>
<dbReference type="GO" id="GO:0003700">
    <property type="term" value="F:DNA-binding transcription factor activity"/>
    <property type="evidence" value="ECO:0007669"/>
    <property type="project" value="InterPro"/>
</dbReference>
<dbReference type="InterPro" id="IPR018060">
    <property type="entry name" value="HTH_AraC"/>
</dbReference>
<sequence>MPAVSGKAKSAAQLPATLCTVIVAAEVMKRYGISAERFLEGSGVVPADLGKPDVVITHAQEMAIFANALDATGNTGIGLEIGDAIPVTAYGWRGTAMLVSPTLEAAIRLANSYPLLAICYFRIDLEVDGDEARIVIRDYAYRADLLVLNSDMCIAVLRREMLGVLGGREIKFRRLQLAFPPPPHADRYAALFGCPVEFGAQESACYFPAAELASPLPLAHAHALEVARRHCDRQERELQKWTPSGVVESVLDHMYRNPGWKDYEQLYLSQRSLQRKLQLLGTSLGELRDIVRRDLASRYMSSERFSMKEIAAKLGFEQPRSLHRWIASERKLHVSDHALGGMPRTAATLKKRAVGI</sequence>
<protein>
    <submittedName>
        <fullName evidence="3">Transcriptional regulator, AraC family</fullName>
    </submittedName>
</protein>
<evidence type="ECO:0000259" key="2">
    <source>
        <dbReference type="SMART" id="SM00342"/>
    </source>
</evidence>